<dbReference type="PANTHER" id="PTHR46461">
    <property type="entry name" value="KELCH DOMAIN-CONTAINING PROTEIN 3"/>
    <property type="match status" value="1"/>
</dbReference>
<dbReference type="Gene3D" id="2.120.10.80">
    <property type="entry name" value="Kelch-type beta propeller"/>
    <property type="match status" value="1"/>
</dbReference>
<dbReference type="PANTHER" id="PTHR46461:SF1">
    <property type="entry name" value="KELCH DOMAIN-CONTAINING PROTEIN 3"/>
    <property type="match status" value="1"/>
</dbReference>
<dbReference type="EMBL" id="JAZDUA010000021">
    <property type="protein sequence ID" value="KAK7872722.1"/>
    <property type="molecule type" value="Genomic_DNA"/>
</dbReference>
<protein>
    <submittedName>
        <fullName evidence="1">Uncharacterized protein</fullName>
    </submittedName>
</protein>
<keyword evidence="2" id="KW-1185">Reference proteome</keyword>
<organism evidence="1 2">
    <name type="scientific">Gryllus longicercus</name>
    <dbReference type="NCBI Taxonomy" id="2509291"/>
    <lineage>
        <taxon>Eukaryota</taxon>
        <taxon>Metazoa</taxon>
        <taxon>Ecdysozoa</taxon>
        <taxon>Arthropoda</taxon>
        <taxon>Hexapoda</taxon>
        <taxon>Insecta</taxon>
        <taxon>Pterygota</taxon>
        <taxon>Neoptera</taxon>
        <taxon>Polyneoptera</taxon>
        <taxon>Orthoptera</taxon>
        <taxon>Ensifera</taxon>
        <taxon>Gryllidea</taxon>
        <taxon>Grylloidea</taxon>
        <taxon>Gryllidae</taxon>
        <taxon>Gryllinae</taxon>
        <taxon>Gryllus</taxon>
    </lineage>
</organism>
<gene>
    <name evidence="1" type="ORF">R5R35_002707</name>
</gene>
<dbReference type="AlphaFoldDB" id="A0AAN9W3A8"/>
<reference evidence="1 2" key="1">
    <citation type="submission" date="2024-03" db="EMBL/GenBank/DDBJ databases">
        <title>The genome assembly and annotation of the cricket Gryllus longicercus Weissman &amp; Gray.</title>
        <authorList>
            <person name="Szrajer S."/>
            <person name="Gray D."/>
            <person name="Ylla G."/>
        </authorList>
    </citation>
    <scope>NUCLEOTIDE SEQUENCE [LARGE SCALE GENOMIC DNA]</scope>
    <source>
        <strain evidence="1">DAG 2021-001</strain>
        <tissue evidence="1">Whole body minus gut</tissue>
    </source>
</reference>
<dbReference type="InterPro" id="IPR052637">
    <property type="entry name" value="KLHDC3-like"/>
</dbReference>
<dbReference type="SUPFAM" id="SSF117281">
    <property type="entry name" value="Kelch motif"/>
    <property type="match status" value="1"/>
</dbReference>
<proteinExistence type="predicted"/>
<evidence type="ECO:0000313" key="2">
    <source>
        <dbReference type="Proteomes" id="UP001378592"/>
    </source>
</evidence>
<dbReference type="GO" id="GO:0005737">
    <property type="term" value="C:cytoplasm"/>
    <property type="evidence" value="ECO:0007669"/>
    <property type="project" value="TreeGrafter"/>
</dbReference>
<sequence length="363" mass="42323">MAWTDCMSDIPINDWSCSRQTHAVTVDDQVFMFGYNKTCEEDIIQVVIFHPKTHTCSVINPLRRKEGSHEAVRAPKGQVVHFAKAHEGKVYVCVGEFKALKGGQLHVFDTRTLQWSCATTTGDVPSGYGYMWTGLCTCEEDGFVYLYAENFISSDATYLWALDLRSLHWKIVATREPDKDLTPRCIYLYKNRLYVLFECLNYYYETHDYAIMNFDLATETWERLQLPATTVFAKRLWMTFIYRDHLYFVLNDERVDDIDLREKFGNITLNEVALRYSFAQNNWKQVWFKGLTPPDYLDMICLVENTAVFFSLKNKKAYVLDFLPSLRSICLHAVRKYQLDATKLPALLKSELLMHNIFSVNPK</sequence>
<dbReference type="GO" id="GO:0003682">
    <property type="term" value="F:chromatin binding"/>
    <property type="evidence" value="ECO:0007669"/>
    <property type="project" value="InterPro"/>
</dbReference>
<accession>A0AAN9W3A8</accession>
<dbReference type="Proteomes" id="UP001378592">
    <property type="component" value="Unassembled WGS sequence"/>
</dbReference>
<dbReference type="InterPro" id="IPR015915">
    <property type="entry name" value="Kelch-typ_b-propeller"/>
</dbReference>
<evidence type="ECO:0000313" key="1">
    <source>
        <dbReference type="EMBL" id="KAK7872722.1"/>
    </source>
</evidence>
<name>A0AAN9W3A8_9ORTH</name>
<comment type="caution">
    <text evidence="1">The sequence shown here is derived from an EMBL/GenBank/DDBJ whole genome shotgun (WGS) entry which is preliminary data.</text>
</comment>